<dbReference type="AlphaFoldDB" id="A0AAX4P4G4"/>
<protein>
    <submittedName>
        <fullName evidence="2">Uncharacterized protein</fullName>
    </submittedName>
</protein>
<evidence type="ECO:0000313" key="2">
    <source>
        <dbReference type="EMBL" id="WZN60823.1"/>
    </source>
</evidence>
<feature type="region of interest" description="Disordered" evidence="1">
    <location>
        <begin position="1"/>
        <end position="73"/>
    </location>
</feature>
<dbReference type="Proteomes" id="UP001472866">
    <property type="component" value="Chromosome 03"/>
</dbReference>
<sequence length="99" mass="11163">MPKRRKKKEKDAEGDQRMGESSAGGWKTGPASEMEGLETPGGEPLGRLRRKGEHMQKKGAKKRAKKKVSKALAVSERMEKFKSNKLNKRALRKSAKDLW</sequence>
<proteinExistence type="predicted"/>
<organism evidence="2 3">
    <name type="scientific">Chloropicon roscoffensis</name>
    <dbReference type="NCBI Taxonomy" id="1461544"/>
    <lineage>
        <taxon>Eukaryota</taxon>
        <taxon>Viridiplantae</taxon>
        <taxon>Chlorophyta</taxon>
        <taxon>Chloropicophyceae</taxon>
        <taxon>Chloropicales</taxon>
        <taxon>Chloropicaceae</taxon>
        <taxon>Chloropicon</taxon>
    </lineage>
</organism>
<feature type="compositionally biased region" description="Low complexity" evidence="1">
    <location>
        <begin position="33"/>
        <end position="42"/>
    </location>
</feature>
<evidence type="ECO:0000313" key="3">
    <source>
        <dbReference type="Proteomes" id="UP001472866"/>
    </source>
</evidence>
<keyword evidence="3" id="KW-1185">Reference proteome</keyword>
<reference evidence="2 3" key="1">
    <citation type="submission" date="2024-03" db="EMBL/GenBank/DDBJ databases">
        <title>Complete genome sequence of the green alga Chloropicon roscoffensis RCC1871.</title>
        <authorList>
            <person name="Lemieux C."/>
            <person name="Pombert J.-F."/>
            <person name="Otis C."/>
            <person name="Turmel M."/>
        </authorList>
    </citation>
    <scope>NUCLEOTIDE SEQUENCE [LARGE SCALE GENOMIC DNA]</scope>
    <source>
        <strain evidence="2 3">RCC1871</strain>
    </source>
</reference>
<name>A0AAX4P4G4_9CHLO</name>
<feature type="compositionally biased region" description="Basic residues" evidence="1">
    <location>
        <begin position="47"/>
        <end position="69"/>
    </location>
</feature>
<evidence type="ECO:0000256" key="1">
    <source>
        <dbReference type="SAM" id="MobiDB-lite"/>
    </source>
</evidence>
<accession>A0AAX4P4G4</accession>
<dbReference type="EMBL" id="CP151503">
    <property type="protein sequence ID" value="WZN60823.1"/>
    <property type="molecule type" value="Genomic_DNA"/>
</dbReference>
<feature type="compositionally biased region" description="Basic and acidic residues" evidence="1">
    <location>
        <begin position="9"/>
        <end position="18"/>
    </location>
</feature>
<gene>
    <name evidence="2" type="ORF">HKI87_03g23570</name>
</gene>